<evidence type="ECO:0000256" key="1">
    <source>
        <dbReference type="SAM" id="MobiDB-lite"/>
    </source>
</evidence>
<dbReference type="PANTHER" id="PTHR43040:SF1">
    <property type="entry name" value="RIBONUCLEASE D"/>
    <property type="match status" value="1"/>
</dbReference>
<dbReference type="SUPFAM" id="SSF53098">
    <property type="entry name" value="Ribonuclease H-like"/>
    <property type="match status" value="1"/>
</dbReference>
<feature type="domain" description="3'-5' exonuclease" evidence="2">
    <location>
        <begin position="335"/>
        <end position="462"/>
    </location>
</feature>
<comment type="caution">
    <text evidence="3">The sequence shown here is derived from an EMBL/GenBank/DDBJ whole genome shotgun (WGS) entry which is preliminary data.</text>
</comment>
<dbReference type="OrthoDB" id="26838at2759"/>
<feature type="compositionally biased region" description="Basic and acidic residues" evidence="1">
    <location>
        <begin position="12"/>
        <end position="27"/>
    </location>
</feature>
<dbReference type="Proteomes" id="UP000265515">
    <property type="component" value="Unassembled WGS sequence"/>
</dbReference>
<dbReference type="InterPro" id="IPR002562">
    <property type="entry name" value="3'-5'_exonuclease_dom"/>
</dbReference>
<dbReference type="Gramene" id="GBG64252">
    <property type="protein sequence ID" value="GBG64252"/>
    <property type="gene ID" value="CBR_g41172"/>
</dbReference>
<dbReference type="AlphaFoldDB" id="A0A388K2G8"/>
<dbReference type="GO" id="GO:0008408">
    <property type="term" value="F:3'-5' exonuclease activity"/>
    <property type="evidence" value="ECO:0007669"/>
    <property type="project" value="InterPro"/>
</dbReference>
<proteinExistence type="predicted"/>
<name>A0A388K2G8_CHABU</name>
<dbReference type="InterPro" id="IPR012337">
    <property type="entry name" value="RNaseH-like_sf"/>
</dbReference>
<dbReference type="Gene3D" id="3.30.420.10">
    <property type="entry name" value="Ribonuclease H-like superfamily/Ribonuclease H"/>
    <property type="match status" value="1"/>
</dbReference>
<gene>
    <name evidence="3" type="ORF">CBR_g41172</name>
</gene>
<dbReference type="InterPro" id="IPR036397">
    <property type="entry name" value="RNaseH_sf"/>
</dbReference>
<reference evidence="3 4" key="1">
    <citation type="journal article" date="2018" name="Cell">
        <title>The Chara Genome: Secondary Complexity and Implications for Plant Terrestrialization.</title>
        <authorList>
            <person name="Nishiyama T."/>
            <person name="Sakayama H."/>
            <person name="Vries J.D."/>
            <person name="Buschmann H."/>
            <person name="Saint-Marcoux D."/>
            <person name="Ullrich K.K."/>
            <person name="Haas F.B."/>
            <person name="Vanderstraeten L."/>
            <person name="Becker D."/>
            <person name="Lang D."/>
            <person name="Vosolsobe S."/>
            <person name="Rombauts S."/>
            <person name="Wilhelmsson P.K.I."/>
            <person name="Janitza P."/>
            <person name="Kern R."/>
            <person name="Heyl A."/>
            <person name="Rumpler F."/>
            <person name="Villalobos L.I.A.C."/>
            <person name="Clay J.M."/>
            <person name="Skokan R."/>
            <person name="Toyoda A."/>
            <person name="Suzuki Y."/>
            <person name="Kagoshima H."/>
            <person name="Schijlen E."/>
            <person name="Tajeshwar N."/>
            <person name="Catarino B."/>
            <person name="Hetherington A.J."/>
            <person name="Saltykova A."/>
            <person name="Bonnot C."/>
            <person name="Breuninger H."/>
            <person name="Symeonidi A."/>
            <person name="Radhakrishnan G.V."/>
            <person name="Van Nieuwerburgh F."/>
            <person name="Deforce D."/>
            <person name="Chang C."/>
            <person name="Karol K.G."/>
            <person name="Hedrich R."/>
            <person name="Ulvskov P."/>
            <person name="Glockner G."/>
            <person name="Delwiche C.F."/>
            <person name="Petrasek J."/>
            <person name="Van de Peer Y."/>
            <person name="Friml J."/>
            <person name="Beilby M."/>
            <person name="Dolan L."/>
            <person name="Kohara Y."/>
            <person name="Sugano S."/>
            <person name="Fujiyama A."/>
            <person name="Delaux P.-M."/>
            <person name="Quint M."/>
            <person name="TheiBen G."/>
            <person name="Hagemann M."/>
            <person name="Harholt J."/>
            <person name="Dunand C."/>
            <person name="Zachgo S."/>
            <person name="Langdale J."/>
            <person name="Maumus F."/>
            <person name="Straeten D.V.D."/>
            <person name="Gould S.B."/>
            <person name="Rensing S.A."/>
        </authorList>
    </citation>
    <scope>NUCLEOTIDE SEQUENCE [LARGE SCALE GENOMIC DNA]</scope>
    <source>
        <strain evidence="3 4">S276</strain>
    </source>
</reference>
<dbReference type="EMBL" id="BFEA01000048">
    <property type="protein sequence ID" value="GBG64252.1"/>
    <property type="molecule type" value="Genomic_DNA"/>
</dbReference>
<dbReference type="Pfam" id="PF01612">
    <property type="entry name" value="DNA_pol_A_exo1"/>
    <property type="match status" value="1"/>
</dbReference>
<feature type="compositionally biased region" description="Basic and acidic residues" evidence="1">
    <location>
        <begin position="42"/>
        <end position="53"/>
    </location>
</feature>
<feature type="compositionally biased region" description="Basic and acidic residues" evidence="1">
    <location>
        <begin position="73"/>
        <end position="86"/>
    </location>
</feature>
<evidence type="ECO:0000259" key="2">
    <source>
        <dbReference type="Pfam" id="PF01612"/>
    </source>
</evidence>
<feature type="compositionally biased region" description="Low complexity" evidence="1">
    <location>
        <begin position="110"/>
        <end position="121"/>
    </location>
</feature>
<organism evidence="3 4">
    <name type="scientific">Chara braunii</name>
    <name type="common">Braun's stonewort</name>
    <dbReference type="NCBI Taxonomy" id="69332"/>
    <lineage>
        <taxon>Eukaryota</taxon>
        <taxon>Viridiplantae</taxon>
        <taxon>Streptophyta</taxon>
        <taxon>Charophyceae</taxon>
        <taxon>Charales</taxon>
        <taxon>Characeae</taxon>
        <taxon>Chara</taxon>
    </lineage>
</organism>
<feature type="compositionally biased region" description="Low complexity" evidence="1">
    <location>
        <begin position="133"/>
        <end position="144"/>
    </location>
</feature>
<evidence type="ECO:0000313" key="3">
    <source>
        <dbReference type="EMBL" id="GBG64252.1"/>
    </source>
</evidence>
<accession>A0A388K2G8</accession>
<feature type="region of interest" description="Disordered" evidence="1">
    <location>
        <begin position="1"/>
        <end position="156"/>
    </location>
</feature>
<evidence type="ECO:0000313" key="4">
    <source>
        <dbReference type="Proteomes" id="UP000265515"/>
    </source>
</evidence>
<sequence length="500" mass="53257">MGDFAANANLQPKDKKPNEKEQPDSCPRRQLQATAAAAAKAVHVDGSEADHDQGGPPPPHDGGGHLLGVEEDNGSKPDSCKREKVSTSESGPAAAGDAKGTGGIRLDSVGASTGSSTASSADRNANYRDEQVSSSSSSSGARGACPPPAGRPSAVVETGGVTADHKIVGDVSPHVETGPVYPDISGLNIGAVSSPIASSGQARAPAAGQLGVKVGGSKEEEEVLVVLSKGEKVVVVDNMEKLGRLLTALKSLRPAVRRIYLDFEGIDLCRDGRICIGQLTFPNTEGRVYLLDFVAMPDILSTLPSPSSSAEKSDLPTPLSAKRADDKAIEADSFTLKSVLRSADFVKFFFDPRNDVDAMYHQCGGIMPVNVVCLQLCDVAKDRQCGRMRSKVNGLARALSDVLSFSDRQRLTNAKNKGKKLFAPECGGTYEVFARRPLHPGIIEYAATDVLFMPNLEKDFWTPLSDHWKAWVKRESEKRVNMCLRPSHWGHGRHNAIAPN</sequence>
<dbReference type="GO" id="GO:0006139">
    <property type="term" value="P:nucleobase-containing compound metabolic process"/>
    <property type="evidence" value="ECO:0007669"/>
    <property type="project" value="InterPro"/>
</dbReference>
<dbReference type="GO" id="GO:0003676">
    <property type="term" value="F:nucleic acid binding"/>
    <property type="evidence" value="ECO:0007669"/>
    <property type="project" value="InterPro"/>
</dbReference>
<dbReference type="PANTHER" id="PTHR43040">
    <property type="entry name" value="RIBONUCLEASE D"/>
    <property type="match status" value="1"/>
</dbReference>
<keyword evidence="4" id="KW-1185">Reference proteome</keyword>
<protein>
    <recommendedName>
        <fullName evidence="2">3'-5' exonuclease domain-containing protein</fullName>
    </recommendedName>
</protein>